<proteinExistence type="predicted"/>
<reference evidence="2 3" key="1">
    <citation type="submission" date="2018-03" db="EMBL/GenBank/DDBJ databases">
        <title>Genome assembly of novel Miniimonas species PCH200.</title>
        <authorList>
            <person name="Thakur V."/>
            <person name="Kumar V."/>
            <person name="Singh D."/>
        </authorList>
    </citation>
    <scope>NUCLEOTIDE SEQUENCE [LARGE SCALE GENOMIC DNA]</scope>
    <source>
        <strain evidence="2 3">PCH200</strain>
    </source>
</reference>
<evidence type="ECO:0000256" key="1">
    <source>
        <dbReference type="SAM" id="SignalP"/>
    </source>
</evidence>
<evidence type="ECO:0000313" key="2">
    <source>
        <dbReference type="EMBL" id="PWD51982.1"/>
    </source>
</evidence>
<evidence type="ECO:0000313" key="3">
    <source>
        <dbReference type="Proteomes" id="UP000245166"/>
    </source>
</evidence>
<comment type="caution">
    <text evidence="2">The sequence shown here is derived from an EMBL/GenBank/DDBJ whole genome shotgun (WGS) entry which is preliminary data.</text>
</comment>
<organism evidence="2 3">
    <name type="scientific">Serinibacter arcticus</name>
    <dbReference type="NCBI Taxonomy" id="1655435"/>
    <lineage>
        <taxon>Bacteria</taxon>
        <taxon>Bacillati</taxon>
        <taxon>Actinomycetota</taxon>
        <taxon>Actinomycetes</taxon>
        <taxon>Micrococcales</taxon>
        <taxon>Beutenbergiaceae</taxon>
        <taxon>Serinibacter</taxon>
    </lineage>
</organism>
<feature type="chain" id="PRO_5015550859" description="Lipoprotein" evidence="1">
    <location>
        <begin position="28"/>
        <end position="175"/>
    </location>
</feature>
<gene>
    <name evidence="2" type="ORF">C8046_16360</name>
</gene>
<feature type="signal peptide" evidence="1">
    <location>
        <begin position="1"/>
        <end position="27"/>
    </location>
</feature>
<evidence type="ECO:0008006" key="4">
    <source>
        <dbReference type="Google" id="ProtNLM"/>
    </source>
</evidence>
<dbReference type="EMBL" id="PYHR01000002">
    <property type="protein sequence ID" value="PWD51982.1"/>
    <property type="molecule type" value="Genomic_DNA"/>
</dbReference>
<sequence>MRRSARLAVVPLAAALLLTGCGRPGTAATVDGQRVTEAQVATLVDELSQLSTGTVAPAGALNSMIAAPTVLRVAAEDGYAFSHAQAVQLLDDSAAELQLGEWDYSEQIVTFVRQSIVIQQLQQDPAAEDTLDEMLAEIADLDVEVNPRFGAWEAGAVVAQPWPWMIPTAAEAPTS</sequence>
<dbReference type="PROSITE" id="PS51257">
    <property type="entry name" value="PROKAR_LIPOPROTEIN"/>
    <property type="match status" value="1"/>
</dbReference>
<protein>
    <recommendedName>
        <fullName evidence="4">Lipoprotein</fullName>
    </recommendedName>
</protein>
<keyword evidence="1" id="KW-0732">Signal</keyword>
<accession>A0A2U1ZYI9</accession>
<dbReference type="AlphaFoldDB" id="A0A2U1ZYI9"/>
<dbReference type="SUPFAM" id="SSF109998">
    <property type="entry name" value="Triger factor/SurA peptide-binding domain-like"/>
    <property type="match status" value="1"/>
</dbReference>
<keyword evidence="3" id="KW-1185">Reference proteome</keyword>
<name>A0A2U1ZYI9_9MICO</name>
<dbReference type="OrthoDB" id="4870416at2"/>
<dbReference type="InterPro" id="IPR027304">
    <property type="entry name" value="Trigger_fact/SurA_dom_sf"/>
</dbReference>
<dbReference type="Proteomes" id="UP000245166">
    <property type="component" value="Unassembled WGS sequence"/>
</dbReference>
<dbReference type="RefSeq" id="WP_109230365.1">
    <property type="nucleotide sequence ID" value="NZ_PYHR01000002.1"/>
</dbReference>